<comment type="subcellular location">
    <subcellularLocation>
        <location evidence="1">Periplasm</location>
    </subcellularLocation>
</comment>
<dbReference type="PANTHER" id="PTHR33376">
    <property type="match status" value="1"/>
</dbReference>
<keyword evidence="6" id="KW-1185">Reference proteome</keyword>
<reference evidence="5 6" key="1">
    <citation type="submission" date="2017-05" db="EMBL/GenBank/DDBJ databases">
        <title>Comparative genomic and metabolic analysis of manganese-oxidizing mechanisms in Celeribater manganoxidans DY25T: its adaption to the environment of polymetallic nodule.</title>
        <authorList>
            <person name="Wang X."/>
        </authorList>
    </citation>
    <scope>NUCLEOTIDE SEQUENCE [LARGE SCALE GENOMIC DNA]</scope>
    <source>
        <strain evidence="5 6">DY25</strain>
        <plasmid evidence="6">pdy25-b</plasmid>
    </source>
</reference>
<dbReference type="GO" id="GO:0042597">
    <property type="term" value="C:periplasmic space"/>
    <property type="evidence" value="ECO:0007669"/>
    <property type="project" value="UniProtKB-SubCell"/>
</dbReference>
<evidence type="ECO:0000256" key="4">
    <source>
        <dbReference type="SAM" id="SignalP"/>
    </source>
</evidence>
<gene>
    <name evidence="5" type="ORF">CBW24_16710</name>
</gene>
<dbReference type="OrthoDB" id="6139617at2"/>
<evidence type="ECO:0000313" key="5">
    <source>
        <dbReference type="EMBL" id="ATI43774.1"/>
    </source>
</evidence>
<dbReference type="InterPro" id="IPR038404">
    <property type="entry name" value="TRAP_DctP_sf"/>
</dbReference>
<name>A0A291M4E5_9RHOB</name>
<evidence type="ECO:0000256" key="2">
    <source>
        <dbReference type="ARBA" id="ARBA00022729"/>
    </source>
</evidence>
<geneLocation type="plasmid" evidence="6">
    <name>pdy25-b</name>
</geneLocation>
<dbReference type="InterPro" id="IPR018389">
    <property type="entry name" value="DctP_fam"/>
</dbReference>
<sequence>MNNTRTLAATIMAIAMTTSAVGAETLRLLTSWPSSDTLTYAQVEGFKDAVEAGNADLQVELNGPEVVPAFEQLQPVKSGVFDLLYTHGAYHAGSRGLGLVTDVIAPDVDLRRSSGVFAALDAFYQETHGLKLIAISPLAPQGYHCYFRMPIDPENDWSGLKVRGISSFQGVIAAMGAQPVAMPFSETYTALDRGVVDGACGPSSGMVATKHYEVAPYRVMPSFGNVDGLFLMNLNRWNGLSDAQKALIEKVAVTLEHDNLEAGHAYVENEQSQLENLGVQVVKLSPENADIVQDGWVSHNWQLAETCCGEAATALRELAENAGLTK</sequence>
<dbReference type="Pfam" id="PF03480">
    <property type="entry name" value="DctP"/>
    <property type="match status" value="1"/>
</dbReference>
<organism evidence="5 6">
    <name type="scientific">Pacificitalea manganoxidans</name>
    <dbReference type="NCBI Taxonomy" id="1411902"/>
    <lineage>
        <taxon>Bacteria</taxon>
        <taxon>Pseudomonadati</taxon>
        <taxon>Pseudomonadota</taxon>
        <taxon>Alphaproteobacteria</taxon>
        <taxon>Rhodobacterales</taxon>
        <taxon>Paracoccaceae</taxon>
        <taxon>Pacificitalea</taxon>
    </lineage>
</organism>
<keyword evidence="5" id="KW-0614">Plasmid</keyword>
<accession>A0A291M4E5</accession>
<feature type="signal peptide" evidence="4">
    <location>
        <begin position="1"/>
        <end position="22"/>
    </location>
</feature>
<dbReference type="Proteomes" id="UP000219050">
    <property type="component" value="Plasmid pDY25-B"/>
</dbReference>
<keyword evidence="3" id="KW-0574">Periplasm</keyword>
<evidence type="ECO:0000256" key="3">
    <source>
        <dbReference type="ARBA" id="ARBA00022764"/>
    </source>
</evidence>
<dbReference type="PANTHER" id="PTHR33376:SF5">
    <property type="entry name" value="EXTRACYTOPLASMIC SOLUTE RECEPTOR PROTEIN"/>
    <property type="match status" value="1"/>
</dbReference>
<dbReference type="NCBIfam" id="NF037995">
    <property type="entry name" value="TRAP_S1"/>
    <property type="match status" value="1"/>
</dbReference>
<dbReference type="KEGG" id="cmag:CBW24_16710"/>
<protein>
    <recommendedName>
        <fullName evidence="7">TRAP-type C4-dicarboxylate transport system substrate-binding protein</fullName>
    </recommendedName>
</protein>
<dbReference type="AlphaFoldDB" id="A0A291M4E5"/>
<proteinExistence type="predicted"/>
<dbReference type="Gene3D" id="3.40.190.170">
    <property type="entry name" value="Bacterial extracellular solute-binding protein, family 7"/>
    <property type="match status" value="1"/>
</dbReference>
<dbReference type="GO" id="GO:0055085">
    <property type="term" value="P:transmembrane transport"/>
    <property type="evidence" value="ECO:0007669"/>
    <property type="project" value="InterPro"/>
</dbReference>
<dbReference type="EMBL" id="CP021406">
    <property type="protein sequence ID" value="ATI43774.1"/>
    <property type="molecule type" value="Genomic_DNA"/>
</dbReference>
<dbReference type="RefSeq" id="WP_097374467.1">
    <property type="nucleotide sequence ID" value="NZ_CP021406.1"/>
</dbReference>
<feature type="chain" id="PRO_5012177437" description="TRAP-type C4-dicarboxylate transport system substrate-binding protein" evidence="4">
    <location>
        <begin position="23"/>
        <end position="326"/>
    </location>
</feature>
<evidence type="ECO:0000256" key="1">
    <source>
        <dbReference type="ARBA" id="ARBA00004418"/>
    </source>
</evidence>
<evidence type="ECO:0000313" key="6">
    <source>
        <dbReference type="Proteomes" id="UP000219050"/>
    </source>
</evidence>
<evidence type="ECO:0008006" key="7">
    <source>
        <dbReference type="Google" id="ProtNLM"/>
    </source>
</evidence>
<keyword evidence="2 4" id="KW-0732">Signal</keyword>